<dbReference type="InterPro" id="IPR001789">
    <property type="entry name" value="Sig_transdc_resp-reg_receiver"/>
</dbReference>
<dbReference type="Gene3D" id="3.40.50.2300">
    <property type="match status" value="1"/>
</dbReference>
<dbReference type="Gene3D" id="3.30.565.10">
    <property type="entry name" value="Histidine kinase-like ATPase, C-terminal domain"/>
    <property type="match status" value="1"/>
</dbReference>
<feature type="coiled-coil region" evidence="5">
    <location>
        <begin position="559"/>
        <end position="597"/>
    </location>
</feature>
<dbReference type="EC" id="2.7.13.3" evidence="2"/>
<dbReference type="Gene3D" id="3.30.450.40">
    <property type="match status" value="1"/>
</dbReference>
<dbReference type="Pfam" id="PF02518">
    <property type="entry name" value="HATPase_c"/>
    <property type="match status" value="1"/>
</dbReference>
<dbReference type="SUPFAM" id="SSF55785">
    <property type="entry name" value="PYP-like sensor domain (PAS domain)"/>
    <property type="match status" value="2"/>
</dbReference>
<dbReference type="SUPFAM" id="SSF47384">
    <property type="entry name" value="Homodimeric domain of signal transducing histidine kinase"/>
    <property type="match status" value="1"/>
</dbReference>
<dbReference type="PROSITE" id="PS50109">
    <property type="entry name" value="HIS_KIN"/>
    <property type="match status" value="1"/>
</dbReference>
<dbReference type="Proteomes" id="UP001156627">
    <property type="component" value="Unassembled WGS sequence"/>
</dbReference>
<keyword evidence="5" id="KW-0175">Coiled coil</keyword>
<dbReference type="InterPro" id="IPR003661">
    <property type="entry name" value="HisK_dim/P_dom"/>
</dbReference>
<feature type="domain" description="Response regulatory" evidence="7">
    <location>
        <begin position="847"/>
        <end position="958"/>
    </location>
</feature>
<dbReference type="SMART" id="SM00086">
    <property type="entry name" value="PAC"/>
    <property type="match status" value="2"/>
</dbReference>
<evidence type="ECO:0000259" key="8">
    <source>
        <dbReference type="PROSITE" id="PS50113"/>
    </source>
</evidence>
<dbReference type="CDD" id="cd00082">
    <property type="entry name" value="HisKA"/>
    <property type="match status" value="1"/>
</dbReference>
<evidence type="ECO:0000259" key="7">
    <source>
        <dbReference type="PROSITE" id="PS50110"/>
    </source>
</evidence>
<reference evidence="10" key="1">
    <citation type="journal article" date="2019" name="Int. J. Syst. Evol. Microbiol.">
        <title>The Global Catalogue of Microorganisms (GCM) 10K type strain sequencing project: providing services to taxonomists for standard genome sequencing and annotation.</title>
        <authorList>
            <consortium name="The Broad Institute Genomics Platform"/>
            <consortium name="The Broad Institute Genome Sequencing Center for Infectious Disease"/>
            <person name="Wu L."/>
            <person name="Ma J."/>
        </authorList>
    </citation>
    <scope>NUCLEOTIDE SEQUENCE [LARGE SCALE GENOMIC DNA]</scope>
    <source>
        <strain evidence="10">NBRC 111981</strain>
    </source>
</reference>
<dbReference type="Pfam" id="PF00072">
    <property type="entry name" value="Response_reg"/>
    <property type="match status" value="1"/>
</dbReference>
<dbReference type="NCBIfam" id="TIGR00229">
    <property type="entry name" value="sensory_box"/>
    <property type="match status" value="1"/>
</dbReference>
<keyword evidence="10" id="KW-1185">Reference proteome</keyword>
<dbReference type="PANTHER" id="PTHR43065:SF42">
    <property type="entry name" value="TWO-COMPONENT SENSOR PPRA"/>
    <property type="match status" value="1"/>
</dbReference>
<dbReference type="Pfam" id="PF08447">
    <property type="entry name" value="PAS_3"/>
    <property type="match status" value="1"/>
</dbReference>
<evidence type="ECO:0000259" key="6">
    <source>
        <dbReference type="PROSITE" id="PS50109"/>
    </source>
</evidence>
<dbReference type="SMART" id="SM00448">
    <property type="entry name" value="REC"/>
    <property type="match status" value="1"/>
</dbReference>
<dbReference type="InterPro" id="IPR005467">
    <property type="entry name" value="His_kinase_dom"/>
</dbReference>
<dbReference type="EMBL" id="BSOA01000020">
    <property type="protein sequence ID" value="GLQ88790.1"/>
    <property type="molecule type" value="Genomic_DNA"/>
</dbReference>
<dbReference type="SUPFAM" id="SSF55781">
    <property type="entry name" value="GAF domain-like"/>
    <property type="match status" value="1"/>
</dbReference>
<organism evidence="9 10">
    <name type="scientific">Dyella flagellata</name>
    <dbReference type="NCBI Taxonomy" id="1867833"/>
    <lineage>
        <taxon>Bacteria</taxon>
        <taxon>Pseudomonadati</taxon>
        <taxon>Pseudomonadota</taxon>
        <taxon>Gammaproteobacteria</taxon>
        <taxon>Lysobacterales</taxon>
        <taxon>Rhodanobacteraceae</taxon>
        <taxon>Dyella</taxon>
    </lineage>
</organism>
<evidence type="ECO:0000313" key="9">
    <source>
        <dbReference type="EMBL" id="GLQ88790.1"/>
    </source>
</evidence>
<comment type="caution">
    <text evidence="9">The sequence shown here is derived from an EMBL/GenBank/DDBJ whole genome shotgun (WGS) entry which is preliminary data.</text>
</comment>
<dbReference type="InterPro" id="IPR013655">
    <property type="entry name" value="PAS_fold_3"/>
</dbReference>
<dbReference type="InterPro" id="IPR004358">
    <property type="entry name" value="Sig_transdc_His_kin-like_C"/>
</dbReference>
<comment type="catalytic activity">
    <reaction evidence="1">
        <text>ATP + protein L-histidine = ADP + protein N-phospho-L-histidine.</text>
        <dbReference type="EC" id="2.7.13.3"/>
    </reaction>
</comment>
<proteinExistence type="predicted"/>
<dbReference type="SUPFAM" id="SSF55874">
    <property type="entry name" value="ATPase domain of HSP90 chaperone/DNA topoisomerase II/histidine kinase"/>
    <property type="match status" value="1"/>
</dbReference>
<evidence type="ECO:0000256" key="1">
    <source>
        <dbReference type="ARBA" id="ARBA00000085"/>
    </source>
</evidence>
<dbReference type="SUPFAM" id="SSF52172">
    <property type="entry name" value="CheY-like"/>
    <property type="match status" value="1"/>
</dbReference>
<dbReference type="PROSITE" id="PS50113">
    <property type="entry name" value="PAC"/>
    <property type="match status" value="1"/>
</dbReference>
<dbReference type="PROSITE" id="PS50110">
    <property type="entry name" value="RESPONSE_REGULATORY"/>
    <property type="match status" value="1"/>
</dbReference>
<feature type="domain" description="Histidine kinase" evidence="6">
    <location>
        <begin position="606"/>
        <end position="824"/>
    </location>
</feature>
<evidence type="ECO:0000313" key="10">
    <source>
        <dbReference type="Proteomes" id="UP001156627"/>
    </source>
</evidence>
<dbReference type="InterPro" id="IPR001610">
    <property type="entry name" value="PAC"/>
</dbReference>
<dbReference type="InterPro" id="IPR000014">
    <property type="entry name" value="PAS"/>
</dbReference>
<evidence type="ECO:0000256" key="4">
    <source>
        <dbReference type="PROSITE-ProRule" id="PRU00169"/>
    </source>
</evidence>
<gene>
    <name evidence="9" type="ORF">GCM10007898_23600</name>
</gene>
<dbReference type="InterPro" id="IPR036097">
    <property type="entry name" value="HisK_dim/P_sf"/>
</dbReference>
<keyword evidence="3 4" id="KW-0597">Phosphoprotein</keyword>
<dbReference type="InterPro" id="IPR000700">
    <property type="entry name" value="PAS-assoc_C"/>
</dbReference>
<dbReference type="Pfam" id="PF00512">
    <property type="entry name" value="HisKA"/>
    <property type="match status" value="1"/>
</dbReference>
<dbReference type="SMART" id="SM00388">
    <property type="entry name" value="HisKA"/>
    <property type="match status" value="1"/>
</dbReference>
<evidence type="ECO:0000256" key="3">
    <source>
        <dbReference type="ARBA" id="ARBA00022553"/>
    </source>
</evidence>
<feature type="domain" description="PAC" evidence="8">
    <location>
        <begin position="389"/>
        <end position="441"/>
    </location>
</feature>
<dbReference type="SMART" id="SM00387">
    <property type="entry name" value="HATPase_c"/>
    <property type="match status" value="1"/>
</dbReference>
<dbReference type="InterPro" id="IPR036890">
    <property type="entry name" value="HATPase_C_sf"/>
</dbReference>
<protein>
    <recommendedName>
        <fullName evidence="2">histidine kinase</fullName>
        <ecNumber evidence="2">2.7.13.3</ecNumber>
    </recommendedName>
</protein>
<dbReference type="InterPro" id="IPR029016">
    <property type="entry name" value="GAF-like_dom_sf"/>
</dbReference>
<feature type="modified residue" description="4-aspartylphosphate" evidence="4">
    <location>
        <position position="897"/>
    </location>
</feature>
<dbReference type="Gene3D" id="3.30.450.20">
    <property type="entry name" value="PAS domain"/>
    <property type="match status" value="3"/>
</dbReference>
<dbReference type="CDD" id="cd00130">
    <property type="entry name" value="PAS"/>
    <property type="match status" value="1"/>
</dbReference>
<evidence type="ECO:0000256" key="5">
    <source>
        <dbReference type="SAM" id="Coils"/>
    </source>
</evidence>
<accession>A0ABQ5XAZ9</accession>
<dbReference type="Gene3D" id="1.10.287.130">
    <property type="match status" value="1"/>
</dbReference>
<evidence type="ECO:0000256" key="2">
    <source>
        <dbReference type="ARBA" id="ARBA00012438"/>
    </source>
</evidence>
<dbReference type="InterPro" id="IPR011006">
    <property type="entry name" value="CheY-like_superfamily"/>
</dbReference>
<sequence length="964" mass="105917">MSSLAIGKNQRRSPSLHTGDLKTLMQQCDWSRSPLGPPEAWSPSLKTTVGMMLAAQAQIVLFWGPEFVALYNDAYTPTIGDKHPRALGRPAVESWTELWDDLGPLLRGVRETGKTFHAKDRAFYIERHGYGETVYFDVSYSAVPEVDGTVGGVLCIVSETTQRVLGTRRQTALLDLEDQLRTVGDAEEAKQIAAKLLQRELAASSVHYSDLDSPGTEQHLAGPSLLDHCRTTVLGNALGVETSSDTCLLDIPVLRNGQVVGRFSMACAPSRCWTDEEAQFARSVAERAWSAAERVRAEALLRESEARQRRDAERVQLALAAGAIIGTWYLDLATSRLQLDESLVTALGLDEGPRRQHIHLSQFVALVHPDDAAGMQATMQKAIERGGLYMHQHRIRRADGRYYWVEASGRINTEDDGTPLTFPGVLIDIEERRQTEQRIAASEAKYRTLFEQIDEGFCVVELLDGEYGPLSDYRHLEANPAFSANTGLPDVIGKRLRELYPQGVDGWIEIIRQVLLSGEPVRLDHELAATGRYLEIAAFRAGPVERRRVAILLKDVTARKHAEAELQRLNRELEERVAQAINERKEALARVHEMQKMETIGQLTGGVAHDFNNLLTPIVGALEMVARLQDGDERIKRLTTAGLQAAERARTLVQRLLAFARRQHLQARPTPIRNLVCGMEDLLTRSLGPQIRLEIDCAAKLPQAMTDPNQLELALLNLAVNARDAMPNGGVLKIAVTEQSVEGHSKLAAGRYVRIAVSDTGLGMDAQTMRRAVEPFFTTKTTGQGTGLGLSMVHGFAAQLGGDFSLTSEPGHGTTASLWLPASTEPMTDEPARIAVKAELRRVPATPVLLVDDEELVRLGTAEMLSDAGYVVQQVASGHEALAMLAKDIEVKVLITDYAMPGMTGVELAHRVNQLRPTLPVLMITGFAAMDGQAIGELPRLSKPFRQIELVDTVASLLEQTGRG</sequence>
<dbReference type="PANTHER" id="PTHR43065">
    <property type="entry name" value="SENSOR HISTIDINE KINASE"/>
    <property type="match status" value="1"/>
</dbReference>
<dbReference type="InterPro" id="IPR003594">
    <property type="entry name" value="HATPase_dom"/>
</dbReference>
<dbReference type="PRINTS" id="PR00344">
    <property type="entry name" value="BCTRLSENSOR"/>
</dbReference>
<dbReference type="InterPro" id="IPR035965">
    <property type="entry name" value="PAS-like_dom_sf"/>
</dbReference>
<name>A0ABQ5XAZ9_9GAMM</name>